<gene>
    <name evidence="1" type="ORF">X975_06016</name>
</gene>
<accession>A0A087TXU6</accession>
<evidence type="ECO:0008006" key="3">
    <source>
        <dbReference type="Google" id="ProtNLM"/>
    </source>
</evidence>
<keyword evidence="2" id="KW-1185">Reference proteome</keyword>
<name>A0A087TXU6_STEMI</name>
<feature type="non-terminal residue" evidence="1">
    <location>
        <position position="101"/>
    </location>
</feature>
<evidence type="ECO:0000313" key="1">
    <source>
        <dbReference type="EMBL" id="KFM69935.1"/>
    </source>
</evidence>
<dbReference type="OrthoDB" id="6782434at2759"/>
<reference evidence="1 2" key="1">
    <citation type="submission" date="2013-11" db="EMBL/GenBank/DDBJ databases">
        <title>Genome sequencing of Stegodyphus mimosarum.</title>
        <authorList>
            <person name="Bechsgaard J."/>
        </authorList>
    </citation>
    <scope>NUCLEOTIDE SEQUENCE [LARGE SCALE GENOMIC DNA]</scope>
</reference>
<evidence type="ECO:0000313" key="2">
    <source>
        <dbReference type="Proteomes" id="UP000054359"/>
    </source>
</evidence>
<proteinExistence type="predicted"/>
<sequence length="101" mass="11413">MDTIKAECHFVRFLIEHNLQISVSDHSKQDSNAVFLESAMAKKFSCSHTKNAAIVEMLAESTVADNVKSVYIQHTLFALSTDGSNDNILLIMMYYVAKRRE</sequence>
<dbReference type="AlphaFoldDB" id="A0A087TXU6"/>
<organism evidence="1 2">
    <name type="scientific">Stegodyphus mimosarum</name>
    <name type="common">African social velvet spider</name>
    <dbReference type="NCBI Taxonomy" id="407821"/>
    <lineage>
        <taxon>Eukaryota</taxon>
        <taxon>Metazoa</taxon>
        <taxon>Ecdysozoa</taxon>
        <taxon>Arthropoda</taxon>
        <taxon>Chelicerata</taxon>
        <taxon>Arachnida</taxon>
        <taxon>Araneae</taxon>
        <taxon>Araneomorphae</taxon>
        <taxon>Entelegynae</taxon>
        <taxon>Eresoidea</taxon>
        <taxon>Eresidae</taxon>
        <taxon>Stegodyphus</taxon>
    </lineage>
</organism>
<dbReference type="Proteomes" id="UP000054359">
    <property type="component" value="Unassembled WGS sequence"/>
</dbReference>
<dbReference type="OMA" id="TIKAECH"/>
<protein>
    <recommendedName>
        <fullName evidence="3">DUF4371 domain-containing protein</fullName>
    </recommendedName>
</protein>
<dbReference type="EMBL" id="KK117248">
    <property type="protein sequence ID" value="KFM69935.1"/>
    <property type="molecule type" value="Genomic_DNA"/>
</dbReference>